<comment type="caution">
    <text evidence="1">The sequence shown here is derived from an EMBL/GenBank/DDBJ whole genome shotgun (WGS) entry which is preliminary data.</text>
</comment>
<dbReference type="EMBL" id="CALYLO010000007">
    <property type="protein sequence ID" value="CAH8247493.1"/>
    <property type="molecule type" value="Genomic_DNA"/>
</dbReference>
<protein>
    <recommendedName>
        <fullName evidence="4">Antirepressor protein C-terminal domain-containing protein</fullName>
    </recommendedName>
</protein>
<name>A0ABN8U1Z2_9BACL</name>
<dbReference type="EMBL" id="CALYLO010000002">
    <property type="protein sequence ID" value="CAH8245106.1"/>
    <property type="molecule type" value="Genomic_DNA"/>
</dbReference>
<evidence type="ECO:0000313" key="1">
    <source>
        <dbReference type="EMBL" id="CAH8245106.1"/>
    </source>
</evidence>
<proteinExistence type="predicted"/>
<accession>A0ABN8U1Z2</accession>
<reference evidence="1" key="1">
    <citation type="submission" date="2022-06" db="EMBL/GenBank/DDBJ databases">
        <authorList>
            <person name="Dietemann V."/>
            <person name="Ory F."/>
            <person name="Dainat B."/>
            <person name="Oberhansli S."/>
        </authorList>
    </citation>
    <scope>NUCLEOTIDE SEQUENCE</scope>
    <source>
        <strain evidence="1">Ena-SAMPLE-TAB-26-04-2022-14:26:32:270-5432</strain>
    </source>
</reference>
<evidence type="ECO:0008006" key="4">
    <source>
        <dbReference type="Google" id="ProtNLM"/>
    </source>
</evidence>
<keyword evidence="3" id="KW-1185">Reference proteome</keyword>
<gene>
    <name evidence="1" type="ORF">WJ0W_002336</name>
    <name evidence="2" type="ORF">WJ0W_004728</name>
</gene>
<evidence type="ECO:0000313" key="2">
    <source>
        <dbReference type="EMBL" id="CAH8247493.1"/>
    </source>
</evidence>
<organism evidence="1 3">
    <name type="scientific">Paenibacillus melissococcoides</name>
    <dbReference type="NCBI Taxonomy" id="2912268"/>
    <lineage>
        <taxon>Bacteria</taxon>
        <taxon>Bacillati</taxon>
        <taxon>Bacillota</taxon>
        <taxon>Bacilli</taxon>
        <taxon>Bacillales</taxon>
        <taxon>Paenibacillaceae</taxon>
        <taxon>Paenibacillus</taxon>
    </lineage>
</organism>
<sequence>MNQLALIESKTLRESVIDRTDVLDKVKKLAMLPDDMNVSIDMAAEYYEVGKEAINSCIKDNRSELESDGLRVLMGNELKSYKDMGLIGKTASAFTVIPRRAVLRIGMLLRDSIIAQTVRSYLLDAEQSHPARETVDTLHFRKEMMFLEAAANILRLPESGKLKLMGDFAKVHHLNVPLPAYAVNEDVTESATVLLKKHGAPFGAAKFNTLLIQRGLLEERERPSSNGRVKTFKSLTDDGLIYGKNIISPVNPRETQPHYYASKFDDLLQLISAS</sequence>
<dbReference type="Proteomes" id="UP001154322">
    <property type="component" value="Unassembled WGS sequence"/>
</dbReference>
<evidence type="ECO:0000313" key="3">
    <source>
        <dbReference type="Proteomes" id="UP001154322"/>
    </source>
</evidence>
<dbReference type="RefSeq" id="WP_005548364.1">
    <property type="nucleotide sequence ID" value="NZ_AP031286.1"/>
</dbReference>